<dbReference type="RefSeq" id="WP_011503634.1">
    <property type="nucleotide sequence ID" value="NZ_FODT01000003.1"/>
</dbReference>
<organism evidence="4 5">
    <name type="scientific">Rhodopseudomonas pseudopalustris</name>
    <dbReference type="NCBI Taxonomy" id="1513892"/>
    <lineage>
        <taxon>Bacteria</taxon>
        <taxon>Pseudomonadati</taxon>
        <taxon>Pseudomonadota</taxon>
        <taxon>Alphaproteobacteria</taxon>
        <taxon>Hyphomicrobiales</taxon>
        <taxon>Nitrobacteraceae</taxon>
        <taxon>Rhodopseudomonas</taxon>
    </lineage>
</organism>
<feature type="domain" description="Response regulatory" evidence="3">
    <location>
        <begin position="10"/>
        <end position="129"/>
    </location>
</feature>
<dbReference type="CDD" id="cd17546">
    <property type="entry name" value="REC_hyHK_CKI1_RcsC-like"/>
    <property type="match status" value="1"/>
</dbReference>
<dbReference type="Proteomes" id="UP000199615">
    <property type="component" value="Unassembled WGS sequence"/>
</dbReference>
<dbReference type="OrthoDB" id="9786548at2"/>
<dbReference type="GO" id="GO:0000160">
    <property type="term" value="P:phosphorelay signal transduction system"/>
    <property type="evidence" value="ECO:0007669"/>
    <property type="project" value="InterPro"/>
</dbReference>
<feature type="modified residue" description="4-aspartylphosphate" evidence="1">
    <location>
        <position position="60"/>
    </location>
</feature>
<evidence type="ECO:0000313" key="5">
    <source>
        <dbReference type="Proteomes" id="UP000199615"/>
    </source>
</evidence>
<keyword evidence="1" id="KW-0597">Phosphoprotein</keyword>
<evidence type="ECO:0000256" key="2">
    <source>
        <dbReference type="SAM" id="MobiDB-lite"/>
    </source>
</evidence>
<dbReference type="PANTHER" id="PTHR43228:SF1">
    <property type="entry name" value="TWO-COMPONENT RESPONSE REGULATOR ARR22"/>
    <property type="match status" value="1"/>
</dbReference>
<accession>A0A1H8Q2C3</accession>
<reference evidence="5" key="1">
    <citation type="submission" date="2016-10" db="EMBL/GenBank/DDBJ databases">
        <authorList>
            <person name="Varghese N."/>
            <person name="Submissions S."/>
        </authorList>
    </citation>
    <scope>NUCLEOTIDE SEQUENCE [LARGE SCALE GENOMIC DNA]</scope>
    <source>
        <strain evidence="5">DSM 123</strain>
    </source>
</reference>
<dbReference type="InterPro" id="IPR052048">
    <property type="entry name" value="ST_Response_Regulator"/>
</dbReference>
<keyword evidence="5" id="KW-1185">Reference proteome</keyword>
<dbReference type="AlphaFoldDB" id="A0A1H8Q2C3"/>
<dbReference type="SMART" id="SM00448">
    <property type="entry name" value="REC"/>
    <property type="match status" value="1"/>
</dbReference>
<sequence length="181" mass="20557">MFRIDFNKLRFLVCDDNPHMRRILRTLLHSFGAREVYEAEDGATALEMFSHAAPDIVITDWSMPIFDGLELAQMIRQPDSKANPFVPIIMLTAHSEKRRVTLARDAGVTEFLAKPISSKSLYQRVLNVVASPRPYIKTRNYFGPDRRRSPNSGYIGPERRGHGESETIQQPSLLDKAKVTG</sequence>
<dbReference type="EMBL" id="FODT01000003">
    <property type="protein sequence ID" value="SEO48395.1"/>
    <property type="molecule type" value="Genomic_DNA"/>
</dbReference>
<name>A0A1H8Q2C3_9BRAD</name>
<evidence type="ECO:0000313" key="4">
    <source>
        <dbReference type="EMBL" id="SEO48395.1"/>
    </source>
</evidence>
<dbReference type="Gene3D" id="3.40.50.2300">
    <property type="match status" value="1"/>
</dbReference>
<evidence type="ECO:0000256" key="1">
    <source>
        <dbReference type="PROSITE-ProRule" id="PRU00169"/>
    </source>
</evidence>
<feature type="region of interest" description="Disordered" evidence="2">
    <location>
        <begin position="140"/>
        <end position="181"/>
    </location>
</feature>
<dbReference type="PROSITE" id="PS50110">
    <property type="entry name" value="RESPONSE_REGULATORY"/>
    <property type="match status" value="1"/>
</dbReference>
<protein>
    <submittedName>
        <fullName evidence="4">CheY chemotaxis protein or a CheY-like REC (Receiver) domain</fullName>
    </submittedName>
</protein>
<evidence type="ECO:0000259" key="3">
    <source>
        <dbReference type="PROSITE" id="PS50110"/>
    </source>
</evidence>
<proteinExistence type="predicted"/>
<dbReference type="SUPFAM" id="SSF52172">
    <property type="entry name" value="CheY-like"/>
    <property type="match status" value="1"/>
</dbReference>
<dbReference type="InterPro" id="IPR011006">
    <property type="entry name" value="CheY-like_superfamily"/>
</dbReference>
<gene>
    <name evidence="4" type="ORF">SAMN05444123_10328</name>
</gene>
<dbReference type="Pfam" id="PF00072">
    <property type="entry name" value="Response_reg"/>
    <property type="match status" value="1"/>
</dbReference>
<dbReference type="InterPro" id="IPR001789">
    <property type="entry name" value="Sig_transdc_resp-reg_receiver"/>
</dbReference>
<dbReference type="PANTHER" id="PTHR43228">
    <property type="entry name" value="TWO-COMPONENT RESPONSE REGULATOR"/>
    <property type="match status" value="1"/>
</dbReference>